<dbReference type="AlphaFoldDB" id="A0A7H0GS66"/>
<protein>
    <recommendedName>
        <fullName evidence="3">Aminotransferase class I/II-fold pyridoxal phosphate-dependent enzyme</fullName>
    </recommendedName>
</protein>
<dbReference type="SUPFAM" id="SSF53383">
    <property type="entry name" value="PLP-dependent transferases"/>
    <property type="match status" value="1"/>
</dbReference>
<proteinExistence type="predicted"/>
<name>A0A7H0GS66_9BACT</name>
<dbReference type="EMBL" id="CP060784">
    <property type="protein sequence ID" value="QNP51132.1"/>
    <property type="molecule type" value="Genomic_DNA"/>
</dbReference>
<gene>
    <name evidence="1" type="ORF">H9L05_13595</name>
</gene>
<evidence type="ECO:0008006" key="3">
    <source>
        <dbReference type="Google" id="ProtNLM"/>
    </source>
</evidence>
<accession>A0A7H0GS66</accession>
<dbReference type="Gene3D" id="3.90.1150.10">
    <property type="entry name" value="Aspartate Aminotransferase, domain 1"/>
    <property type="match status" value="1"/>
</dbReference>
<sequence length="49" mass="5382">MAKLRTGGVDVVDGATCDAPGFVRISYALPEPELREALRRLQVVLLEQK</sequence>
<dbReference type="InterPro" id="IPR015422">
    <property type="entry name" value="PyrdxlP-dep_Trfase_small"/>
</dbReference>
<dbReference type="KEGG" id="hqi:H9L05_13595"/>
<dbReference type="Proteomes" id="UP000516093">
    <property type="component" value="Chromosome"/>
</dbReference>
<evidence type="ECO:0000313" key="2">
    <source>
        <dbReference type="Proteomes" id="UP000516093"/>
    </source>
</evidence>
<evidence type="ECO:0000313" key="1">
    <source>
        <dbReference type="EMBL" id="QNP51132.1"/>
    </source>
</evidence>
<keyword evidence="2" id="KW-1185">Reference proteome</keyword>
<dbReference type="RefSeq" id="WP_187731427.1">
    <property type="nucleotide sequence ID" value="NZ_CP060784.1"/>
</dbReference>
<organism evidence="1 2">
    <name type="scientific">Hymenobacter qilianensis</name>
    <dbReference type="NCBI Taxonomy" id="1385715"/>
    <lineage>
        <taxon>Bacteria</taxon>
        <taxon>Pseudomonadati</taxon>
        <taxon>Bacteroidota</taxon>
        <taxon>Cytophagia</taxon>
        <taxon>Cytophagales</taxon>
        <taxon>Hymenobacteraceae</taxon>
        <taxon>Hymenobacter</taxon>
    </lineage>
</organism>
<reference evidence="1 2" key="1">
    <citation type="submission" date="2020-08" db="EMBL/GenBank/DDBJ databases">
        <title>Genome sequence of Hymenobacter qilianensis JCM 19763T.</title>
        <authorList>
            <person name="Hyun D.-W."/>
            <person name="Bae J.-W."/>
        </authorList>
    </citation>
    <scope>NUCLEOTIDE SEQUENCE [LARGE SCALE GENOMIC DNA]</scope>
    <source>
        <strain evidence="1 2">JCM 19763</strain>
    </source>
</reference>
<dbReference type="InterPro" id="IPR015424">
    <property type="entry name" value="PyrdxlP-dep_Trfase"/>
</dbReference>